<dbReference type="EMBL" id="JAIZAY010000967">
    <property type="protein sequence ID" value="KAJ8017822.1"/>
    <property type="molecule type" value="Genomic_DNA"/>
</dbReference>
<accession>A0A9Q1BAU6</accession>
<dbReference type="AlphaFoldDB" id="A0A9Q1BAU6"/>
<dbReference type="OrthoDB" id="10066957at2759"/>
<keyword evidence="4" id="KW-1185">Reference proteome</keyword>
<gene>
    <name evidence="3" type="ORF">HOLleu_44528</name>
</gene>
<keyword evidence="1" id="KW-0175">Coiled coil</keyword>
<feature type="coiled-coil region" evidence="1">
    <location>
        <begin position="83"/>
        <end position="124"/>
    </location>
</feature>
<organism evidence="3 4">
    <name type="scientific">Holothuria leucospilota</name>
    <name type="common">Black long sea cucumber</name>
    <name type="synonym">Mertensiothuria leucospilota</name>
    <dbReference type="NCBI Taxonomy" id="206669"/>
    <lineage>
        <taxon>Eukaryota</taxon>
        <taxon>Metazoa</taxon>
        <taxon>Echinodermata</taxon>
        <taxon>Eleutherozoa</taxon>
        <taxon>Echinozoa</taxon>
        <taxon>Holothuroidea</taxon>
        <taxon>Aspidochirotacea</taxon>
        <taxon>Aspidochirotida</taxon>
        <taxon>Holothuriidae</taxon>
        <taxon>Holothuria</taxon>
    </lineage>
</organism>
<evidence type="ECO:0000313" key="3">
    <source>
        <dbReference type="EMBL" id="KAJ8017822.1"/>
    </source>
</evidence>
<name>A0A9Q1BAU6_HOLLE</name>
<reference evidence="3" key="1">
    <citation type="submission" date="2021-10" db="EMBL/GenBank/DDBJ databases">
        <title>Tropical sea cucumber genome reveals ecological adaptation and Cuvierian tubules defense mechanism.</title>
        <authorList>
            <person name="Chen T."/>
        </authorList>
    </citation>
    <scope>NUCLEOTIDE SEQUENCE</scope>
    <source>
        <strain evidence="3">Nanhai2018</strain>
        <tissue evidence="3">Muscle</tissue>
    </source>
</reference>
<evidence type="ECO:0000256" key="2">
    <source>
        <dbReference type="SAM" id="MobiDB-lite"/>
    </source>
</evidence>
<protein>
    <submittedName>
        <fullName evidence="3">Uncharacterized protein</fullName>
    </submittedName>
</protein>
<dbReference type="Proteomes" id="UP001152320">
    <property type="component" value="Unassembled WGS sequence"/>
</dbReference>
<sequence>MSPQKTKISDSEAYSLRSSTREKHPNSEPIPGGAANDTDSIVDCIRGELHRALMSDEFCSNLLSKLVPPLVEAFKEQICNEMHDAFQIELSEKQAQLDKAMEEISLLQRKLENTEELIDQLIDRNSIRDVIV</sequence>
<feature type="region of interest" description="Disordered" evidence="2">
    <location>
        <begin position="1"/>
        <end position="37"/>
    </location>
</feature>
<proteinExistence type="predicted"/>
<evidence type="ECO:0000313" key="4">
    <source>
        <dbReference type="Proteomes" id="UP001152320"/>
    </source>
</evidence>
<evidence type="ECO:0000256" key="1">
    <source>
        <dbReference type="SAM" id="Coils"/>
    </source>
</evidence>
<comment type="caution">
    <text evidence="3">The sequence shown here is derived from an EMBL/GenBank/DDBJ whole genome shotgun (WGS) entry which is preliminary data.</text>
</comment>